<protein>
    <submittedName>
        <fullName evidence="2">12-oxophytodienoate reductase</fullName>
    </submittedName>
</protein>
<accession>A0A1V9Y481</accession>
<dbReference type="OrthoDB" id="276546at2759"/>
<dbReference type="Proteomes" id="UP000243217">
    <property type="component" value="Unassembled WGS sequence"/>
</dbReference>
<evidence type="ECO:0000259" key="1">
    <source>
        <dbReference type="Pfam" id="PF00724"/>
    </source>
</evidence>
<comment type="caution">
    <text evidence="2">The sequence shown here is derived from an EMBL/GenBank/DDBJ whole genome shotgun (WGS) entry which is preliminary data.</text>
</comment>
<dbReference type="InterPro" id="IPR045247">
    <property type="entry name" value="Oye-like"/>
</dbReference>
<keyword evidence="3" id="KW-1185">Reference proteome</keyword>
<dbReference type="PANTHER" id="PTHR22893">
    <property type="entry name" value="NADH OXIDOREDUCTASE-RELATED"/>
    <property type="match status" value="1"/>
</dbReference>
<reference evidence="2 3" key="1">
    <citation type="journal article" date="2014" name="Genome Biol. Evol.">
        <title>The secreted proteins of Achlya hypogyna and Thraustotheca clavata identify the ancestral oomycete secretome and reveal gene acquisitions by horizontal gene transfer.</title>
        <authorList>
            <person name="Misner I."/>
            <person name="Blouin N."/>
            <person name="Leonard G."/>
            <person name="Richards T.A."/>
            <person name="Lane C.E."/>
        </authorList>
    </citation>
    <scope>NUCLEOTIDE SEQUENCE [LARGE SCALE GENOMIC DNA]</scope>
    <source>
        <strain evidence="2 3">ATCC 34112</strain>
    </source>
</reference>
<dbReference type="InterPro" id="IPR001155">
    <property type="entry name" value="OxRdtase_FMN_N"/>
</dbReference>
<dbReference type="GO" id="GO:0016491">
    <property type="term" value="F:oxidoreductase activity"/>
    <property type="evidence" value="ECO:0007669"/>
    <property type="project" value="InterPro"/>
</dbReference>
<dbReference type="STRING" id="74557.A0A1V9Y481"/>
<organism evidence="2 3">
    <name type="scientific">Thraustotheca clavata</name>
    <dbReference type="NCBI Taxonomy" id="74557"/>
    <lineage>
        <taxon>Eukaryota</taxon>
        <taxon>Sar</taxon>
        <taxon>Stramenopiles</taxon>
        <taxon>Oomycota</taxon>
        <taxon>Saprolegniomycetes</taxon>
        <taxon>Saprolegniales</taxon>
        <taxon>Achlyaceae</taxon>
        <taxon>Thraustotheca</taxon>
    </lineage>
</organism>
<dbReference type="PANTHER" id="PTHR22893:SF91">
    <property type="entry name" value="NADPH DEHYDROGENASE 2-RELATED"/>
    <property type="match status" value="1"/>
</dbReference>
<feature type="domain" description="NADH:flavin oxidoreductase/NADH oxidase N-terminal" evidence="1">
    <location>
        <begin position="52"/>
        <end position="264"/>
    </location>
</feature>
<gene>
    <name evidence="2" type="ORF">THRCLA_12000</name>
</gene>
<name>A0A1V9Y481_9STRA</name>
<proteinExistence type="predicted"/>
<dbReference type="Gene3D" id="3.20.20.70">
    <property type="entry name" value="Aldolase class I"/>
    <property type="match status" value="1"/>
</dbReference>
<dbReference type="GO" id="GO:0010181">
    <property type="term" value="F:FMN binding"/>
    <property type="evidence" value="ECO:0007669"/>
    <property type="project" value="InterPro"/>
</dbReference>
<evidence type="ECO:0000313" key="3">
    <source>
        <dbReference type="Proteomes" id="UP000243217"/>
    </source>
</evidence>
<evidence type="ECO:0000313" key="2">
    <source>
        <dbReference type="EMBL" id="OQR80530.1"/>
    </source>
</evidence>
<dbReference type="Pfam" id="PF00724">
    <property type="entry name" value="Oxidored_FMN"/>
    <property type="match status" value="1"/>
</dbReference>
<dbReference type="SUPFAM" id="SSF51395">
    <property type="entry name" value="FMN-linked oxidoreductases"/>
    <property type="match status" value="2"/>
</dbReference>
<dbReference type="InterPro" id="IPR013785">
    <property type="entry name" value="Aldolase_TIM"/>
</dbReference>
<sequence length="274" mass="30016">MSSNNLFTPLNVGLLTLTNRIIMAPLTPDACLIITECTVIIPLTSAFYSEPVGRYELANLIIMSPLTRCRCTPDTHIPTPMMKEYYAQRASAGLTIAESTMIACDICRFYARPGVYTDEQFVAWKEITDALLHPGRGTRLVMNNGATPRGPSAIAVDGEIHTHEGKLPPQELTQNEIADIVQQFTPAAINSVEKAGFDGVEIHAAGGFLIEQFFHDVTNKRTDAYGGSLENKSRFLREVVTSVSDPISCDLVGLHFSPLSTHNDIVDSDKAELF</sequence>
<dbReference type="EMBL" id="JNBS01005208">
    <property type="protein sequence ID" value="OQR80530.1"/>
    <property type="molecule type" value="Genomic_DNA"/>
</dbReference>
<dbReference type="AlphaFoldDB" id="A0A1V9Y481"/>